<dbReference type="InterPro" id="IPR025569">
    <property type="entry name" value="DUF4335"/>
</dbReference>
<evidence type="ECO:0000313" key="2">
    <source>
        <dbReference type="EMBL" id="PSB28022.1"/>
    </source>
</evidence>
<feature type="region of interest" description="Disordered" evidence="1">
    <location>
        <begin position="428"/>
        <end position="447"/>
    </location>
</feature>
<reference evidence="3" key="1">
    <citation type="submission" date="2018-02" db="EMBL/GenBank/DDBJ databases">
        <authorList>
            <person name="Moore K."/>
            <person name="Momper L."/>
        </authorList>
    </citation>
    <scope>NUCLEOTIDE SEQUENCE [LARGE SCALE GENOMIC DNA]</scope>
    <source>
        <strain evidence="3">ULC18</strain>
    </source>
</reference>
<keyword evidence="3" id="KW-1185">Reference proteome</keyword>
<dbReference type="OrthoDB" id="423373at2"/>
<sequence length="486" mass="52338">MSIQRQYSLPNCSLVLEGWGDTVVTNQSEARPLMSQLMSVECHLVGEEKPLSGGREFLESLTTAVSLYAQELLSGIRTFKKGSQTPTQLVQLERLGHHYHRLSVLPPDADPGSGIATHLTRQVDLTTVQLFDLVEAIDQFFADTQTLPDLALHVVPLAKRSVRSSEPVAQQAVPAAIGASGLALAALAFFFIPTPQVRQPEDLVPKASTTSSTTGTPSPSTSPPTPIASGSPKPSPTSTPTTTPSPTPTTTQPDLTQLEATLTAAPEITDSAQIQTLQKQLATQLDQAWKNRTALKQDLVYRVGVVKDGAIVGYKPITPGTPADAQQTPLPNLLYIPSNGSQSTKEPIAQYKVVFTSRGVVDVAPWKSTIASPLTGITEITDAAQITALQPKLYDQIDKNWQSKPSFKKDLVFRVRVTQDGTIVDYKPNTQPAADYDKETPLPQLGKLAADGDAGTAQVPLALFKVVFKPDGKLEVSPWRGRRDSQ</sequence>
<feature type="compositionally biased region" description="Low complexity" evidence="1">
    <location>
        <begin position="205"/>
        <end position="219"/>
    </location>
</feature>
<dbReference type="EMBL" id="PVWK01000083">
    <property type="protein sequence ID" value="PSB28022.1"/>
    <property type="molecule type" value="Genomic_DNA"/>
</dbReference>
<dbReference type="Proteomes" id="UP000239576">
    <property type="component" value="Unassembled WGS sequence"/>
</dbReference>
<name>A0A2T1E5J9_9CYAN</name>
<evidence type="ECO:0008006" key="4">
    <source>
        <dbReference type="Google" id="ProtNLM"/>
    </source>
</evidence>
<dbReference type="AlphaFoldDB" id="A0A2T1E5J9"/>
<reference evidence="2 3" key="2">
    <citation type="submission" date="2018-03" db="EMBL/GenBank/DDBJ databases">
        <title>The ancient ancestry and fast evolution of plastids.</title>
        <authorList>
            <person name="Moore K.R."/>
            <person name="Magnabosco C."/>
            <person name="Momper L."/>
            <person name="Gold D.A."/>
            <person name="Bosak T."/>
            <person name="Fournier G.P."/>
        </authorList>
    </citation>
    <scope>NUCLEOTIDE SEQUENCE [LARGE SCALE GENOMIC DNA]</scope>
    <source>
        <strain evidence="2 3">ULC18</strain>
    </source>
</reference>
<protein>
    <recommendedName>
        <fullName evidence="4">DUF4335 domain-containing protein</fullName>
    </recommendedName>
</protein>
<organism evidence="2 3">
    <name type="scientific">Stenomitos frigidus ULC18</name>
    <dbReference type="NCBI Taxonomy" id="2107698"/>
    <lineage>
        <taxon>Bacteria</taxon>
        <taxon>Bacillati</taxon>
        <taxon>Cyanobacteriota</taxon>
        <taxon>Cyanophyceae</taxon>
        <taxon>Leptolyngbyales</taxon>
        <taxon>Leptolyngbyaceae</taxon>
        <taxon>Stenomitos</taxon>
    </lineage>
</organism>
<gene>
    <name evidence="2" type="ORF">C7B82_14285</name>
</gene>
<evidence type="ECO:0000256" key="1">
    <source>
        <dbReference type="SAM" id="MobiDB-lite"/>
    </source>
</evidence>
<feature type="compositionally biased region" description="Pro residues" evidence="1">
    <location>
        <begin position="233"/>
        <end position="247"/>
    </location>
</feature>
<proteinExistence type="predicted"/>
<comment type="caution">
    <text evidence="2">The sequence shown here is derived from an EMBL/GenBank/DDBJ whole genome shotgun (WGS) entry which is preliminary data.</text>
</comment>
<accession>A0A2T1E5J9</accession>
<dbReference type="RefSeq" id="WP_106256964.1">
    <property type="nucleotide sequence ID" value="NZ_CAWNSW010000092.1"/>
</dbReference>
<evidence type="ECO:0000313" key="3">
    <source>
        <dbReference type="Proteomes" id="UP000239576"/>
    </source>
</evidence>
<feature type="region of interest" description="Disordered" evidence="1">
    <location>
        <begin position="203"/>
        <end position="254"/>
    </location>
</feature>
<dbReference type="Pfam" id="PF14233">
    <property type="entry name" value="DUF4335"/>
    <property type="match status" value="1"/>
</dbReference>